<dbReference type="Gene3D" id="2.60.40.4270">
    <property type="entry name" value="Listeria-Bacteroides repeat domain"/>
    <property type="match status" value="5"/>
</dbReference>
<feature type="region of interest" description="Disordered" evidence="8">
    <location>
        <begin position="30"/>
        <end position="61"/>
    </location>
</feature>
<dbReference type="SMART" id="SM00710">
    <property type="entry name" value="PbH1"/>
    <property type="match status" value="8"/>
</dbReference>
<keyword evidence="5" id="KW-0732">Signal</keyword>
<dbReference type="PANTHER" id="PTHR11319:SF35">
    <property type="entry name" value="OUTER MEMBRANE PROTEIN PMPC-RELATED"/>
    <property type="match status" value="1"/>
</dbReference>
<evidence type="ECO:0000256" key="2">
    <source>
        <dbReference type="ARBA" id="ARBA00004442"/>
    </source>
</evidence>
<dbReference type="InterPro" id="IPR013378">
    <property type="entry name" value="InlB-like_B-rpt"/>
</dbReference>
<dbReference type="Pfam" id="PF09479">
    <property type="entry name" value="Flg_new"/>
    <property type="match status" value="5"/>
</dbReference>
<evidence type="ECO:0000313" key="10">
    <source>
        <dbReference type="Proteomes" id="UP001230220"/>
    </source>
</evidence>
<evidence type="ECO:0000313" key="9">
    <source>
        <dbReference type="EMBL" id="MDQ0360458.1"/>
    </source>
</evidence>
<evidence type="ECO:0000256" key="3">
    <source>
        <dbReference type="ARBA" id="ARBA00004613"/>
    </source>
</evidence>
<dbReference type="Pfam" id="PF02415">
    <property type="entry name" value="Chlam_PMP"/>
    <property type="match status" value="2"/>
</dbReference>
<reference evidence="9 10" key="1">
    <citation type="submission" date="2023-07" db="EMBL/GenBank/DDBJ databases">
        <title>Genomic Encyclopedia of Type Strains, Phase IV (KMG-IV): sequencing the most valuable type-strain genomes for metagenomic binning, comparative biology and taxonomic classification.</title>
        <authorList>
            <person name="Goeker M."/>
        </authorList>
    </citation>
    <scope>NUCLEOTIDE SEQUENCE [LARGE SCALE GENOMIC DNA]</scope>
    <source>
        <strain evidence="9 10">DSM 16784</strain>
    </source>
</reference>
<sequence length="1128" mass="122515">MRRILKIFLTFTCLFVMCLQEKNIIADDTQNDESGKSKQLQQETQETTKQEDVESVTVQSNENQLNKASVIDIYTQTDLENAIKNASSHNKVLVLKNDILLTKRMAMVNNIDITIDGDHYTINRGVGGFLFTIPQNSNLKLMNITINGKKETSFTTASEPLIQVNGGNLILSTDTILENNRAENDWGGAVSLRGTYDNSITMESNSIIRNCEAKNGGAIFGGKQGATPGYGKVDIIVKDSAQLANNMAYGTVAFDKSGNGGAIAVSETTNFGVVNIDIRDNVLISGNKTHGYGGAVYSVLRNPASKINIDGATFTNNSTFSNITTNSGGGALFFTIEGSGENSTIDINNAKITNNVTGTSANAGLGGGIYFRYLAPTDNVSIRNSTISSNVSNEGGGAGIYFQTVTSEAVSAVFSNNVISQNKVDSLSRSTAGAGVYVNASGKVDLDFNGTSITNNSLSSIVETKGAGVYLHTSSEVSLSDININNHSADKGGAIYSNANLHLKNAVIVDNIASNEGGAVYSNSTIEIINSVMENNQAKNGGAFYSNRNSSISSTIMKNNKSTVNGGAIYNGGTLALKESDVQSNTGIKGSGIYNKGSLNLWKGNTVNGLYILDAKAIPVVQEKLTDTTIQLEESVHVSSTNQSTPIVIALHSENYPLLNDTDKSAFVKPTVNFEKHVNLLSDSILTNSNANSEVWLYYGTYEISYTLNGGTNDLNNPLSYNYGTGVDSFESPERKGYDFIGWYEDPLFINKISNISKTHQGNINLYAKWKASEYMITYELDGGVNDLNNPTKYVFGMGVTSFDKPTKEGYHFAGWYDSPLFSNKVTGVSATTAEDIKLYAKWEASEYKITYELDGGINHLNNPTKYVFGTGVTSFDKPTKEGYHFAGWYDSPLFTNKVTSVSATTTEDIKLYAKWEAINYTIDYELDGGINHLNNPTKYVFGTGVTSFDKPTKEGYNFAGWYDSPLFTNKVTSVSATTAEDIKLYAKWEAINYTIDYELDGGINNPNNLTSYTTETGVSQFYAPTKEGYDFIMWTDDKGKEITNVPENTVGNIILYAKWEAKGTSIVDNETPSVDARPNIDGSNTTSNEEKNQKVDTSDKTTANIYLITQLTSLLVIATLKKLRKSH</sequence>
<dbReference type="InterPro" id="IPR006626">
    <property type="entry name" value="PbH1"/>
</dbReference>
<dbReference type="NCBIfam" id="TIGR02543">
    <property type="entry name" value="List_Bact_rpt"/>
    <property type="match status" value="5"/>
</dbReference>
<dbReference type="EMBL" id="JAUSUR010000001">
    <property type="protein sequence ID" value="MDQ0360458.1"/>
    <property type="molecule type" value="Genomic_DNA"/>
</dbReference>
<accession>A0ABU0E157</accession>
<keyword evidence="4" id="KW-0964">Secreted</keyword>
<organism evidence="9 10">
    <name type="scientific">Breznakia pachnodae</name>
    <dbReference type="NCBI Taxonomy" id="265178"/>
    <lineage>
        <taxon>Bacteria</taxon>
        <taxon>Bacillati</taxon>
        <taxon>Bacillota</taxon>
        <taxon>Erysipelotrichia</taxon>
        <taxon>Erysipelotrichales</taxon>
        <taxon>Erysipelotrichaceae</taxon>
        <taxon>Breznakia</taxon>
    </lineage>
</organism>
<evidence type="ECO:0000256" key="4">
    <source>
        <dbReference type="ARBA" id="ARBA00022525"/>
    </source>
</evidence>
<feature type="compositionally biased region" description="Basic and acidic residues" evidence="8">
    <location>
        <begin position="1089"/>
        <end position="1099"/>
    </location>
</feature>
<protein>
    <submittedName>
        <fullName evidence="9">Repeat protein (TIGR02543 family)</fullName>
    </submittedName>
</protein>
<name>A0ABU0E157_9FIRM</name>
<dbReference type="Proteomes" id="UP001230220">
    <property type="component" value="Unassembled WGS sequence"/>
</dbReference>
<evidence type="ECO:0000256" key="5">
    <source>
        <dbReference type="ARBA" id="ARBA00022729"/>
    </source>
</evidence>
<proteinExistence type="predicted"/>
<gene>
    <name evidence="9" type="ORF">J2S15_001189</name>
</gene>
<feature type="region of interest" description="Disordered" evidence="8">
    <location>
        <begin position="1069"/>
        <end position="1099"/>
    </location>
</feature>
<evidence type="ECO:0000256" key="1">
    <source>
        <dbReference type="ARBA" id="ARBA00004196"/>
    </source>
</evidence>
<dbReference type="InterPro" id="IPR003368">
    <property type="entry name" value="POMP_repeat"/>
</dbReference>
<dbReference type="PANTHER" id="PTHR11319">
    <property type="entry name" value="G PROTEIN-COUPLED RECEPTOR-RELATED"/>
    <property type="match status" value="1"/>
</dbReference>
<dbReference type="RefSeq" id="WP_307406364.1">
    <property type="nucleotide sequence ID" value="NZ_JAUSUR010000001.1"/>
</dbReference>
<comment type="caution">
    <text evidence="9">The sequence shown here is derived from an EMBL/GenBank/DDBJ whole genome shotgun (WGS) entry which is preliminary data.</text>
</comment>
<keyword evidence="10" id="KW-1185">Reference proteome</keyword>
<dbReference type="InterPro" id="IPR011050">
    <property type="entry name" value="Pectin_lyase_fold/virulence"/>
</dbReference>
<evidence type="ECO:0000256" key="6">
    <source>
        <dbReference type="ARBA" id="ARBA00023136"/>
    </source>
</evidence>
<keyword evidence="6" id="KW-0472">Membrane</keyword>
<comment type="subcellular location">
    <subcellularLocation>
        <location evidence="1">Cell envelope</location>
    </subcellularLocation>
    <subcellularLocation>
        <location evidence="2">Cell outer membrane</location>
    </subcellularLocation>
    <subcellularLocation>
        <location evidence="3">Secreted</location>
    </subcellularLocation>
</comment>
<evidence type="ECO:0000256" key="8">
    <source>
        <dbReference type="SAM" id="MobiDB-lite"/>
    </source>
</evidence>
<dbReference type="InterPro" id="IPR042229">
    <property type="entry name" value="Listeria/Bacterioides_rpt_sf"/>
</dbReference>
<keyword evidence="7" id="KW-0998">Cell outer membrane</keyword>
<dbReference type="SUPFAM" id="SSF51126">
    <property type="entry name" value="Pectin lyase-like"/>
    <property type="match status" value="2"/>
</dbReference>
<evidence type="ECO:0000256" key="7">
    <source>
        <dbReference type="ARBA" id="ARBA00023237"/>
    </source>
</evidence>